<dbReference type="GeneID" id="26254945"/>
<keyword evidence="2" id="KW-1185">Reference proteome</keyword>
<evidence type="ECO:0000313" key="1">
    <source>
        <dbReference type="EMBL" id="EUN20556.1"/>
    </source>
</evidence>
<dbReference type="HOGENOM" id="CLU_3086892_0_0_1"/>
<dbReference type="Proteomes" id="UP000054337">
    <property type="component" value="Unassembled WGS sequence"/>
</dbReference>
<proteinExistence type="predicted"/>
<sequence length="52" mass="6026">MAMHRNNIPPYSDLRLIEEDYLRFVGAPTARGIPVELQCNWTKAQREDLAKP</sequence>
<accession>W7DX48</accession>
<organism evidence="1 2">
    <name type="scientific">Bipolaris victoriae (strain FI3)</name>
    <name type="common">Victoria blight of oats agent</name>
    <name type="synonym">Cochliobolus victoriae</name>
    <dbReference type="NCBI Taxonomy" id="930091"/>
    <lineage>
        <taxon>Eukaryota</taxon>
        <taxon>Fungi</taxon>
        <taxon>Dikarya</taxon>
        <taxon>Ascomycota</taxon>
        <taxon>Pezizomycotina</taxon>
        <taxon>Dothideomycetes</taxon>
        <taxon>Pleosporomycetidae</taxon>
        <taxon>Pleosporales</taxon>
        <taxon>Pleosporineae</taxon>
        <taxon>Pleosporaceae</taxon>
        <taxon>Bipolaris</taxon>
    </lineage>
</organism>
<reference evidence="1 2" key="1">
    <citation type="journal article" date="2013" name="PLoS Genet.">
        <title>Comparative genome structure, secondary metabolite, and effector coding capacity across Cochliobolus pathogens.</title>
        <authorList>
            <person name="Condon B.J."/>
            <person name="Leng Y."/>
            <person name="Wu D."/>
            <person name="Bushley K.E."/>
            <person name="Ohm R.A."/>
            <person name="Otillar R."/>
            <person name="Martin J."/>
            <person name="Schackwitz W."/>
            <person name="Grimwood J."/>
            <person name="MohdZainudin N."/>
            <person name="Xue C."/>
            <person name="Wang R."/>
            <person name="Manning V.A."/>
            <person name="Dhillon B."/>
            <person name="Tu Z.J."/>
            <person name="Steffenson B.J."/>
            <person name="Salamov A."/>
            <person name="Sun H."/>
            <person name="Lowry S."/>
            <person name="LaButti K."/>
            <person name="Han J."/>
            <person name="Copeland A."/>
            <person name="Lindquist E."/>
            <person name="Barry K."/>
            <person name="Schmutz J."/>
            <person name="Baker S.E."/>
            <person name="Ciuffetti L.M."/>
            <person name="Grigoriev I.V."/>
            <person name="Zhong S."/>
            <person name="Turgeon B.G."/>
        </authorList>
    </citation>
    <scope>NUCLEOTIDE SEQUENCE [LARGE SCALE GENOMIC DNA]</scope>
    <source>
        <strain evidence="1 2">FI3</strain>
    </source>
</reference>
<dbReference type="EMBL" id="KI968958">
    <property type="protein sequence ID" value="EUN20556.1"/>
    <property type="molecule type" value="Genomic_DNA"/>
</dbReference>
<protein>
    <submittedName>
        <fullName evidence="1">Uncharacterized protein</fullName>
    </submittedName>
</protein>
<evidence type="ECO:0000313" key="2">
    <source>
        <dbReference type="Proteomes" id="UP000054337"/>
    </source>
</evidence>
<name>W7DX48_BIPV3</name>
<dbReference type="RefSeq" id="XP_014550130.1">
    <property type="nucleotide sequence ID" value="XM_014694644.1"/>
</dbReference>
<dbReference type="AlphaFoldDB" id="W7DX48"/>
<gene>
    <name evidence="1" type="ORF">COCVIDRAFT_32045</name>
</gene>